<proteinExistence type="predicted"/>
<dbReference type="InterPro" id="IPR009908">
    <property type="entry name" value="Methylamine_util_MauE"/>
</dbReference>
<gene>
    <name evidence="7" type="ORF">ET33_01470</name>
</gene>
<reference evidence="7 8" key="1">
    <citation type="submission" date="2014-06" db="EMBL/GenBank/DDBJ databases">
        <title>Draft genome sequence of Paenibacillus sp. MSt1.</title>
        <authorList>
            <person name="Aw Y.K."/>
            <person name="Ong K.S."/>
            <person name="Gan H.M."/>
            <person name="Lee S.M."/>
        </authorList>
    </citation>
    <scope>NUCLEOTIDE SEQUENCE [LARGE SCALE GENOMIC DNA]</scope>
    <source>
        <strain evidence="7 8">MSt1</strain>
    </source>
</reference>
<dbReference type="AlphaFoldDB" id="A0A081P3Z9"/>
<sequence>MTTLVLFLDILIASIFFFSFYSKVSQLTEFKAEIFSYKIIPVYFVGLAAMIVLFLELYIFLAYTFSYPSMTKELIVLTTLSLFSVLMWFKNRKSSSIVCGCFGKVRMLNKFPFRRNFLLLGVITIKCFLPHIYFDFTRHLEIGISIVILVILCDISLFLGKKKRDIKWGQLEL</sequence>
<feature type="transmembrane region" description="Helical" evidence="5">
    <location>
        <begin position="71"/>
        <end position="89"/>
    </location>
</feature>
<evidence type="ECO:0000256" key="1">
    <source>
        <dbReference type="ARBA" id="ARBA00004141"/>
    </source>
</evidence>
<evidence type="ECO:0000256" key="5">
    <source>
        <dbReference type="SAM" id="Phobius"/>
    </source>
</evidence>
<keyword evidence="4 5" id="KW-0472">Membrane</keyword>
<dbReference type="GO" id="GO:0016020">
    <property type="term" value="C:membrane"/>
    <property type="evidence" value="ECO:0007669"/>
    <property type="project" value="UniProtKB-SubCell"/>
</dbReference>
<comment type="subcellular location">
    <subcellularLocation>
        <location evidence="1">Membrane</location>
        <topology evidence="1">Multi-pass membrane protein</topology>
    </subcellularLocation>
</comment>
<feature type="transmembrane region" description="Helical" evidence="5">
    <location>
        <begin position="140"/>
        <end position="160"/>
    </location>
</feature>
<dbReference type="GO" id="GO:0030416">
    <property type="term" value="P:methylamine metabolic process"/>
    <property type="evidence" value="ECO:0007669"/>
    <property type="project" value="InterPro"/>
</dbReference>
<accession>A0A081P3Z9</accession>
<dbReference type="Proteomes" id="UP000028123">
    <property type="component" value="Unassembled WGS sequence"/>
</dbReference>
<feature type="transmembrane region" description="Helical" evidence="5">
    <location>
        <begin position="6"/>
        <end position="22"/>
    </location>
</feature>
<organism evidence="7 8">
    <name type="scientific">Paenibacillus tyrfis</name>
    <dbReference type="NCBI Taxonomy" id="1501230"/>
    <lineage>
        <taxon>Bacteria</taxon>
        <taxon>Bacillati</taxon>
        <taxon>Bacillota</taxon>
        <taxon>Bacilli</taxon>
        <taxon>Bacillales</taxon>
        <taxon>Paenibacillaceae</taxon>
        <taxon>Paenibacillus</taxon>
    </lineage>
</organism>
<feature type="domain" description="Methylamine utilisation protein MauE" evidence="6">
    <location>
        <begin position="1"/>
        <end position="125"/>
    </location>
</feature>
<evidence type="ECO:0000256" key="3">
    <source>
        <dbReference type="ARBA" id="ARBA00022989"/>
    </source>
</evidence>
<evidence type="ECO:0000313" key="8">
    <source>
        <dbReference type="Proteomes" id="UP000028123"/>
    </source>
</evidence>
<evidence type="ECO:0000313" key="7">
    <source>
        <dbReference type="EMBL" id="KEQ25422.1"/>
    </source>
</evidence>
<keyword evidence="3 5" id="KW-1133">Transmembrane helix</keyword>
<name>A0A081P3Z9_9BACL</name>
<feature type="transmembrane region" description="Helical" evidence="5">
    <location>
        <begin position="42"/>
        <end position="65"/>
    </location>
</feature>
<evidence type="ECO:0000259" key="6">
    <source>
        <dbReference type="Pfam" id="PF07291"/>
    </source>
</evidence>
<protein>
    <recommendedName>
        <fullName evidence="6">Methylamine utilisation protein MauE domain-containing protein</fullName>
    </recommendedName>
</protein>
<evidence type="ECO:0000256" key="4">
    <source>
        <dbReference type="ARBA" id="ARBA00023136"/>
    </source>
</evidence>
<dbReference type="EMBL" id="JNVM01000010">
    <property type="protein sequence ID" value="KEQ25422.1"/>
    <property type="molecule type" value="Genomic_DNA"/>
</dbReference>
<dbReference type="Pfam" id="PF07291">
    <property type="entry name" value="MauE"/>
    <property type="match status" value="1"/>
</dbReference>
<keyword evidence="8" id="KW-1185">Reference proteome</keyword>
<keyword evidence="2 5" id="KW-0812">Transmembrane</keyword>
<dbReference type="RefSeq" id="WP_036681462.1">
    <property type="nucleotide sequence ID" value="NZ_JNVM01000010.1"/>
</dbReference>
<comment type="caution">
    <text evidence="7">The sequence shown here is derived from an EMBL/GenBank/DDBJ whole genome shotgun (WGS) entry which is preliminary data.</text>
</comment>
<feature type="transmembrane region" description="Helical" evidence="5">
    <location>
        <begin position="116"/>
        <end position="134"/>
    </location>
</feature>
<evidence type="ECO:0000256" key="2">
    <source>
        <dbReference type="ARBA" id="ARBA00022692"/>
    </source>
</evidence>